<reference evidence="1 2" key="1">
    <citation type="submission" date="2019-07" db="EMBL/GenBank/DDBJ databases">
        <title>Caenimonas sedimenti sp. nov., isolated from activated sludge.</title>
        <authorList>
            <person name="Xu J."/>
        </authorList>
    </citation>
    <scope>NUCLEOTIDE SEQUENCE [LARGE SCALE GENOMIC DNA]</scope>
    <source>
        <strain evidence="1 2">HX-9-20</strain>
    </source>
</reference>
<dbReference type="RefSeq" id="WP_145893697.1">
    <property type="nucleotide sequence ID" value="NZ_VOBQ01000011.1"/>
</dbReference>
<gene>
    <name evidence="1" type="ORF">FN976_14215</name>
</gene>
<evidence type="ECO:0000313" key="1">
    <source>
        <dbReference type="EMBL" id="TWO70705.1"/>
    </source>
</evidence>
<evidence type="ECO:0000313" key="2">
    <source>
        <dbReference type="Proteomes" id="UP000318199"/>
    </source>
</evidence>
<evidence type="ECO:0008006" key="3">
    <source>
        <dbReference type="Google" id="ProtNLM"/>
    </source>
</evidence>
<accession>A0A562ZQY5</accession>
<proteinExistence type="predicted"/>
<dbReference type="AlphaFoldDB" id="A0A562ZQY5"/>
<keyword evidence="2" id="KW-1185">Reference proteome</keyword>
<dbReference type="Gene3D" id="3.40.50.450">
    <property type="match status" value="1"/>
</dbReference>
<sequence length="191" mass="20940">MQDDPTPRKVFLFSGHMIDAPGRPKPRFPAACEPIAREAIQDILAQHGAGPDDVAISSGACGGDLLFAEAVLARGARLEIYLPFEPEEFARGSVDFAGEGWHARFEAACARADVHLMPRERPLAEGEDPYECVNLWMLEAAWRWGGGNVTFLCLWNGQGADGLGGTEDLMQKMRAKGGSSEWLDTRQLWQP</sequence>
<name>A0A562ZQY5_9BURK</name>
<dbReference type="Proteomes" id="UP000318199">
    <property type="component" value="Unassembled WGS sequence"/>
</dbReference>
<dbReference type="EMBL" id="VOBQ01000011">
    <property type="protein sequence ID" value="TWO70705.1"/>
    <property type="molecule type" value="Genomic_DNA"/>
</dbReference>
<protein>
    <recommendedName>
        <fullName evidence="3">DUF1273 family protein</fullName>
    </recommendedName>
</protein>
<dbReference type="OrthoDB" id="5180013at2"/>
<organism evidence="1 2">
    <name type="scientific">Caenimonas sedimenti</name>
    <dbReference type="NCBI Taxonomy" id="2596921"/>
    <lineage>
        <taxon>Bacteria</taxon>
        <taxon>Pseudomonadati</taxon>
        <taxon>Pseudomonadota</taxon>
        <taxon>Betaproteobacteria</taxon>
        <taxon>Burkholderiales</taxon>
        <taxon>Comamonadaceae</taxon>
        <taxon>Caenimonas</taxon>
    </lineage>
</organism>
<comment type="caution">
    <text evidence="1">The sequence shown here is derived from an EMBL/GenBank/DDBJ whole genome shotgun (WGS) entry which is preliminary data.</text>
</comment>